<keyword evidence="1 2" id="KW-0807">Transducer</keyword>
<dbReference type="EMBL" id="CP028519">
    <property type="protein sequence ID" value="AVY95369.1"/>
    <property type="molecule type" value="Genomic_DNA"/>
</dbReference>
<dbReference type="KEGG" id="maer:DAI18_15955"/>
<dbReference type="Pfam" id="PF00015">
    <property type="entry name" value="MCPsignal"/>
    <property type="match status" value="1"/>
</dbReference>
<dbReference type="SMART" id="SM00283">
    <property type="entry name" value="MA"/>
    <property type="match status" value="1"/>
</dbReference>
<keyword evidence="3" id="KW-0175">Coiled coil</keyword>
<evidence type="ECO:0000256" key="2">
    <source>
        <dbReference type="PROSITE-ProRule" id="PRU00284"/>
    </source>
</evidence>
<evidence type="ECO:0000256" key="1">
    <source>
        <dbReference type="ARBA" id="ARBA00023224"/>
    </source>
</evidence>
<dbReference type="GO" id="GO:0007165">
    <property type="term" value="P:signal transduction"/>
    <property type="evidence" value="ECO:0007669"/>
    <property type="project" value="UniProtKB-KW"/>
</dbReference>
<dbReference type="InterPro" id="IPR004089">
    <property type="entry name" value="MCPsignal_dom"/>
</dbReference>
<feature type="coiled-coil region" evidence="3">
    <location>
        <begin position="10"/>
        <end position="44"/>
    </location>
</feature>
<dbReference type="GO" id="GO:0016020">
    <property type="term" value="C:membrane"/>
    <property type="evidence" value="ECO:0007669"/>
    <property type="project" value="InterPro"/>
</dbReference>
<dbReference type="InterPro" id="IPR025991">
    <property type="entry name" value="Chemoreceptor_zinc-bind_dom"/>
</dbReference>
<dbReference type="Gene3D" id="6.10.250.3200">
    <property type="match status" value="1"/>
</dbReference>
<dbReference type="PROSITE" id="PS50111">
    <property type="entry name" value="CHEMOTAXIS_TRANSDUC_2"/>
    <property type="match status" value="1"/>
</dbReference>
<feature type="domain" description="Methyl-accepting transducer" evidence="4">
    <location>
        <begin position="88"/>
        <end position="275"/>
    </location>
</feature>
<evidence type="ECO:0000259" key="4">
    <source>
        <dbReference type="PROSITE" id="PS50111"/>
    </source>
</evidence>
<dbReference type="AlphaFoldDB" id="A0A2S0PDA6"/>
<keyword evidence="6" id="KW-1185">Reference proteome</keyword>
<evidence type="ECO:0000313" key="5">
    <source>
        <dbReference type="EMBL" id="AVY95369.1"/>
    </source>
</evidence>
<gene>
    <name evidence="5" type="ORF">DAI18_15955</name>
</gene>
<dbReference type="RefSeq" id="WP_028499722.1">
    <property type="nucleotide sequence ID" value="NZ_CP028519.1"/>
</dbReference>
<dbReference type="Gene3D" id="1.20.120.30">
    <property type="entry name" value="Aspartate receptor, ligand-binding domain"/>
    <property type="match status" value="1"/>
</dbReference>
<accession>A0A2S0PDA6</accession>
<organism evidence="5 6">
    <name type="scientific">Microvirgula aerodenitrificans</name>
    <dbReference type="NCBI Taxonomy" id="57480"/>
    <lineage>
        <taxon>Bacteria</taxon>
        <taxon>Pseudomonadati</taxon>
        <taxon>Pseudomonadota</taxon>
        <taxon>Betaproteobacteria</taxon>
        <taxon>Neisseriales</taxon>
        <taxon>Aquaspirillaceae</taxon>
        <taxon>Microvirgula</taxon>
    </lineage>
</organism>
<dbReference type="PANTHER" id="PTHR32089:SF112">
    <property type="entry name" value="LYSOZYME-LIKE PROTEIN-RELATED"/>
    <property type="match status" value="1"/>
</dbReference>
<dbReference type="Proteomes" id="UP000244173">
    <property type="component" value="Chromosome"/>
</dbReference>
<dbReference type="STRING" id="1122240.GCA_000620105_02746"/>
<name>A0A2S0PDA6_9NEIS</name>
<proteinExistence type="predicted"/>
<evidence type="ECO:0000313" key="6">
    <source>
        <dbReference type="Proteomes" id="UP000244173"/>
    </source>
</evidence>
<evidence type="ECO:0000256" key="3">
    <source>
        <dbReference type="SAM" id="Coils"/>
    </source>
</evidence>
<dbReference type="Pfam" id="PF13682">
    <property type="entry name" value="CZB"/>
    <property type="match status" value="1"/>
</dbReference>
<dbReference type="SUPFAM" id="SSF58104">
    <property type="entry name" value="Methyl-accepting chemotaxis protein (MCP) signaling domain"/>
    <property type="match status" value="1"/>
</dbReference>
<sequence>MLFWKYKHALAESAQHNAALQQQLAREQARTAELDAERSRLSDEAGALRRRQATLDGVFANFGRFGESLGGVRQSFLGLAGTLNGERQAAREAASQSDSNRQAFERIAGNLRAMFERMHEASRTVDGLHQRATEIDGIVRLIKEVADQTNLLALNAAIEAARAGEAGRGFAVVADEVRKLAERTGKATAEIATLVGTIQQETSAARSVMELGADDAGRYSTDSEAAMHSMQQLMTLSRGMERAVSSSATLSNVELANIEELTLKLEVYKVLLGLSDLRPDALPDETECRLGQWYYDGEGHERFAGLPGYAELETPHRAVHQHARRAIECHYAGEWDQALVELQAMEQANLRVMDGIGRMLDKVAVH</sequence>
<dbReference type="PANTHER" id="PTHR32089">
    <property type="entry name" value="METHYL-ACCEPTING CHEMOTAXIS PROTEIN MCPB"/>
    <property type="match status" value="1"/>
</dbReference>
<reference evidence="5 6" key="1">
    <citation type="submission" date="2018-04" db="EMBL/GenBank/DDBJ databases">
        <title>Denitrifier Microvirgula.</title>
        <authorList>
            <person name="Anderson E."/>
            <person name="Jang J."/>
            <person name="Ishii S."/>
        </authorList>
    </citation>
    <scope>NUCLEOTIDE SEQUENCE [LARGE SCALE GENOMIC DNA]</scope>
    <source>
        <strain evidence="5 6">BE2.4</strain>
    </source>
</reference>
<dbReference type="OrthoDB" id="9808588at2"/>
<protein>
    <submittedName>
        <fullName evidence="5">Chemotaxis protein</fullName>
    </submittedName>
</protein>